<name>A0A364KZE0_TALAM</name>
<evidence type="ECO:0000256" key="5">
    <source>
        <dbReference type="SAM" id="MobiDB-lite"/>
    </source>
</evidence>
<feature type="transmembrane region" description="Helical" evidence="6">
    <location>
        <begin position="56"/>
        <end position="77"/>
    </location>
</feature>
<sequence>MSRSLSPTNSNRTSPVDDLEKQDASSTDKVPSHQGKPPGPGDQYAPRTAKFWTIMLCNYLSLFLVALDRTIITTAIPRITDEFNSLGDIGWYGSAYMLASAISQPLFGRIYKYYDMKWAVNGMIFGITSVLGPLIGGGLTDGATWRWCFYINLPIGAVSWTFMALVWHPEKPKRESASTATHIKRLDPLGMSLFAPAVICLLLALQWGGSTYAWNNARIIALFVVFGVLFLGFVAVQIWKPETATIPGRIIKQRSIISTSIYILSVYSTMMMLIYYLPIWFQTVKMVSAVKSGIYTIPLVLSLMVSGFIAAFMTQKIGYYVPSMYLCPCFLAVGTGLMSTFTISTGSSHWIGYQFICGFGLGLGTQNAALVIQRILPMTDISIGFSLMLLLQQLGGAVFTCVGETVLNNVLISQLAGVPGIDTNAIVDQGITDLASVVPAQYMIVVQEAYNKACTRIFLVCMGLTLVGAVSSLGLEWKSIKKGKNGQKAGDGPTEKTVSSDGKDEENDQKTETEK</sequence>
<evidence type="ECO:0000313" key="7">
    <source>
        <dbReference type="EMBL" id="RAO68922.1"/>
    </source>
</evidence>
<feature type="compositionally biased region" description="Polar residues" evidence="5">
    <location>
        <begin position="1"/>
        <end position="14"/>
    </location>
</feature>
<dbReference type="Gene3D" id="1.20.1720.10">
    <property type="entry name" value="Multidrug resistance protein D"/>
    <property type="match status" value="1"/>
</dbReference>
<dbReference type="FunFam" id="1.20.1250.20:FF:000196">
    <property type="entry name" value="MFS toxin efflux pump (AflT)"/>
    <property type="match status" value="1"/>
</dbReference>
<comment type="subcellular location">
    <subcellularLocation>
        <location evidence="1">Membrane</location>
        <topology evidence="1">Multi-pass membrane protein</topology>
    </subcellularLocation>
</comment>
<feature type="region of interest" description="Disordered" evidence="5">
    <location>
        <begin position="483"/>
        <end position="515"/>
    </location>
</feature>
<dbReference type="AlphaFoldDB" id="A0A364KZE0"/>
<organism evidence="7 8">
    <name type="scientific">Talaromyces amestolkiae</name>
    <dbReference type="NCBI Taxonomy" id="1196081"/>
    <lineage>
        <taxon>Eukaryota</taxon>
        <taxon>Fungi</taxon>
        <taxon>Dikarya</taxon>
        <taxon>Ascomycota</taxon>
        <taxon>Pezizomycotina</taxon>
        <taxon>Eurotiomycetes</taxon>
        <taxon>Eurotiomycetidae</taxon>
        <taxon>Eurotiales</taxon>
        <taxon>Trichocomaceae</taxon>
        <taxon>Talaromyces</taxon>
        <taxon>Talaromyces sect. Talaromyces</taxon>
    </lineage>
</organism>
<dbReference type="GeneID" id="63794150"/>
<evidence type="ECO:0000256" key="3">
    <source>
        <dbReference type="ARBA" id="ARBA00022989"/>
    </source>
</evidence>
<comment type="caution">
    <text evidence="7">The sequence shown here is derived from an EMBL/GenBank/DDBJ whole genome shotgun (WGS) entry which is preliminary data.</text>
</comment>
<dbReference type="PANTHER" id="PTHR23501:SF201">
    <property type="entry name" value="MFS AFLATOXIN EFFLUX PUMP"/>
    <property type="match status" value="1"/>
</dbReference>
<evidence type="ECO:0000256" key="1">
    <source>
        <dbReference type="ARBA" id="ARBA00004141"/>
    </source>
</evidence>
<dbReference type="Gene3D" id="1.20.1250.20">
    <property type="entry name" value="MFS general substrate transporter like domains"/>
    <property type="match status" value="2"/>
</dbReference>
<dbReference type="OrthoDB" id="10021397at2759"/>
<feature type="transmembrane region" description="Helical" evidence="6">
    <location>
        <begin position="293"/>
        <end position="313"/>
    </location>
</feature>
<feature type="transmembrane region" description="Helical" evidence="6">
    <location>
        <begin position="325"/>
        <end position="344"/>
    </location>
</feature>
<evidence type="ECO:0000256" key="6">
    <source>
        <dbReference type="SAM" id="Phobius"/>
    </source>
</evidence>
<reference evidence="7 8" key="1">
    <citation type="journal article" date="2017" name="Biotechnol. Biofuels">
        <title>Differential beta-glucosidase expression as a function of carbon source availability in Talaromyces amestolkiae: a genomic and proteomic approach.</title>
        <authorList>
            <person name="de Eugenio L.I."/>
            <person name="Mendez-Liter J.A."/>
            <person name="Nieto-Dominguez M."/>
            <person name="Alonso L."/>
            <person name="Gil-Munoz J."/>
            <person name="Barriuso J."/>
            <person name="Prieto A."/>
            <person name="Martinez M.J."/>
        </authorList>
    </citation>
    <scope>NUCLEOTIDE SEQUENCE [LARGE SCALE GENOMIC DNA]</scope>
    <source>
        <strain evidence="7 8">CIB</strain>
    </source>
</reference>
<feature type="transmembrane region" description="Helical" evidence="6">
    <location>
        <begin position="260"/>
        <end position="281"/>
    </location>
</feature>
<gene>
    <name evidence="7" type="ORF">BHQ10_004934</name>
</gene>
<keyword evidence="4 6" id="KW-0472">Membrane</keyword>
<dbReference type="InterPro" id="IPR011701">
    <property type="entry name" value="MFS"/>
</dbReference>
<dbReference type="PANTHER" id="PTHR23501">
    <property type="entry name" value="MAJOR FACILITATOR SUPERFAMILY"/>
    <property type="match status" value="1"/>
</dbReference>
<evidence type="ECO:0000313" key="8">
    <source>
        <dbReference type="Proteomes" id="UP000249363"/>
    </source>
</evidence>
<feature type="transmembrane region" description="Helical" evidence="6">
    <location>
        <begin position="384"/>
        <end position="407"/>
    </location>
</feature>
<feature type="transmembrane region" description="Helical" evidence="6">
    <location>
        <begin position="219"/>
        <end position="239"/>
    </location>
</feature>
<accession>A0A364KZE0</accession>
<protein>
    <recommendedName>
        <fullName evidence="9">Major facilitator superfamily (MFS) profile domain-containing protein</fullName>
    </recommendedName>
</protein>
<evidence type="ECO:0000256" key="4">
    <source>
        <dbReference type="ARBA" id="ARBA00023136"/>
    </source>
</evidence>
<feature type="transmembrane region" description="Helical" evidence="6">
    <location>
        <begin position="350"/>
        <end position="372"/>
    </location>
</feature>
<feature type="region of interest" description="Disordered" evidence="5">
    <location>
        <begin position="1"/>
        <end position="43"/>
    </location>
</feature>
<feature type="transmembrane region" description="Helical" evidence="6">
    <location>
        <begin position="188"/>
        <end position="207"/>
    </location>
</feature>
<dbReference type="InterPro" id="IPR036259">
    <property type="entry name" value="MFS_trans_sf"/>
</dbReference>
<keyword evidence="2 6" id="KW-0812">Transmembrane</keyword>
<dbReference type="GO" id="GO:0022857">
    <property type="term" value="F:transmembrane transporter activity"/>
    <property type="evidence" value="ECO:0007669"/>
    <property type="project" value="InterPro"/>
</dbReference>
<dbReference type="RefSeq" id="XP_040733438.1">
    <property type="nucleotide sequence ID" value="XM_040877354.1"/>
</dbReference>
<dbReference type="Pfam" id="PF07690">
    <property type="entry name" value="MFS_1"/>
    <property type="match status" value="1"/>
</dbReference>
<feature type="transmembrane region" description="Helical" evidence="6">
    <location>
        <begin position="119"/>
        <end position="137"/>
    </location>
</feature>
<keyword evidence="3 6" id="KW-1133">Transmembrane helix</keyword>
<feature type="transmembrane region" description="Helical" evidence="6">
    <location>
        <begin position="149"/>
        <end position="167"/>
    </location>
</feature>
<dbReference type="SUPFAM" id="SSF103473">
    <property type="entry name" value="MFS general substrate transporter"/>
    <property type="match status" value="1"/>
</dbReference>
<evidence type="ECO:0008006" key="9">
    <source>
        <dbReference type="Google" id="ProtNLM"/>
    </source>
</evidence>
<dbReference type="EMBL" id="MIKG01000008">
    <property type="protein sequence ID" value="RAO68922.1"/>
    <property type="molecule type" value="Genomic_DNA"/>
</dbReference>
<keyword evidence="8" id="KW-1185">Reference proteome</keyword>
<feature type="transmembrane region" description="Helical" evidence="6">
    <location>
        <begin position="457"/>
        <end position="475"/>
    </location>
</feature>
<dbReference type="Proteomes" id="UP000249363">
    <property type="component" value="Unassembled WGS sequence"/>
</dbReference>
<dbReference type="GO" id="GO:0005886">
    <property type="term" value="C:plasma membrane"/>
    <property type="evidence" value="ECO:0007669"/>
    <property type="project" value="TreeGrafter"/>
</dbReference>
<feature type="transmembrane region" description="Helical" evidence="6">
    <location>
        <begin position="89"/>
        <end position="107"/>
    </location>
</feature>
<evidence type="ECO:0000256" key="2">
    <source>
        <dbReference type="ARBA" id="ARBA00022692"/>
    </source>
</evidence>
<proteinExistence type="predicted"/>